<protein>
    <submittedName>
        <fullName evidence="2">Uncharacterized protein</fullName>
    </submittedName>
</protein>
<evidence type="ECO:0000313" key="2">
    <source>
        <dbReference type="EMBL" id="ATY59461.1"/>
    </source>
</evidence>
<evidence type="ECO:0000256" key="1">
    <source>
        <dbReference type="SAM" id="SignalP"/>
    </source>
</evidence>
<dbReference type="VEuPathDB" id="FungiDB:A9K55_003566"/>
<accession>A0A2H4S8M8</accession>
<dbReference type="Proteomes" id="UP000323067">
    <property type="component" value="Chromosome iv"/>
</dbReference>
<name>A0A2H4S8M8_CORMI</name>
<dbReference type="VEuPathDB" id="FungiDB:CCM_06208"/>
<evidence type="ECO:0000313" key="3">
    <source>
        <dbReference type="Proteomes" id="UP000323067"/>
    </source>
</evidence>
<feature type="signal peptide" evidence="1">
    <location>
        <begin position="1"/>
        <end position="27"/>
    </location>
</feature>
<sequence>MPAIIMPGYPSLVELLGLIVSFREVSAAVSDMGHEAGPGPTCPMPYQGFYPLFKIILVEPQRATVDQSKVRKSVRTAIAGGWTALSAVEDTILRWLIHGCGGSHTVWPPWPGGFKCRDQANNKLRYDNPGI</sequence>
<proteinExistence type="predicted"/>
<feature type="chain" id="PRO_5014159231" evidence="1">
    <location>
        <begin position="28"/>
        <end position="131"/>
    </location>
</feature>
<dbReference type="EMBL" id="CP023322">
    <property type="protein sequence ID" value="ATY59461.1"/>
    <property type="molecule type" value="Genomic_DNA"/>
</dbReference>
<dbReference type="AlphaFoldDB" id="A0A2H4S8M8"/>
<keyword evidence="1" id="KW-0732">Signal</keyword>
<organism evidence="2 3">
    <name type="scientific">Cordyceps militaris</name>
    <name type="common">Caterpillar fungus</name>
    <name type="synonym">Clavaria militaris</name>
    <dbReference type="NCBI Taxonomy" id="73501"/>
    <lineage>
        <taxon>Eukaryota</taxon>
        <taxon>Fungi</taxon>
        <taxon>Dikarya</taxon>
        <taxon>Ascomycota</taxon>
        <taxon>Pezizomycotina</taxon>
        <taxon>Sordariomycetes</taxon>
        <taxon>Hypocreomycetidae</taxon>
        <taxon>Hypocreales</taxon>
        <taxon>Cordycipitaceae</taxon>
        <taxon>Cordyceps</taxon>
    </lineage>
</organism>
<reference evidence="2 3" key="1">
    <citation type="journal article" date="2017" name="BMC Genomics">
        <title>Chromosome level assembly and secondary metabolite potential of the parasitic fungus Cordyceps militaris.</title>
        <authorList>
            <person name="Kramer G.J."/>
            <person name="Nodwell J.R."/>
        </authorList>
    </citation>
    <scope>NUCLEOTIDE SEQUENCE [LARGE SCALE GENOMIC DNA]</scope>
    <source>
        <strain evidence="2 3">ATCC 34164</strain>
    </source>
</reference>
<gene>
    <name evidence="2" type="ORF">A9K55_003566</name>
</gene>